<dbReference type="Gene3D" id="1.10.10.1320">
    <property type="entry name" value="Anti-sigma factor, zinc-finger domain"/>
    <property type="match status" value="1"/>
</dbReference>
<evidence type="ECO:0000313" key="4">
    <source>
        <dbReference type="EMBL" id="MCI4674959.1"/>
    </source>
</evidence>
<organism evidence="4 5">
    <name type="scientific">Candidatus Mycolicibacterium alkanivorans</name>
    <dbReference type="NCBI Taxonomy" id="2954114"/>
    <lineage>
        <taxon>Bacteria</taxon>
        <taxon>Bacillati</taxon>
        <taxon>Actinomycetota</taxon>
        <taxon>Actinomycetes</taxon>
        <taxon>Mycobacteriales</taxon>
        <taxon>Mycobacteriaceae</taxon>
        <taxon>Mycolicibacterium</taxon>
    </lineage>
</organism>
<evidence type="ECO:0000259" key="3">
    <source>
        <dbReference type="Pfam" id="PF13490"/>
    </source>
</evidence>
<dbReference type="InterPro" id="IPR041916">
    <property type="entry name" value="Anti_sigma_zinc_sf"/>
</dbReference>
<keyword evidence="2" id="KW-0804">Transcription</keyword>
<dbReference type="RefSeq" id="WP_243071329.1">
    <property type="nucleotide sequence ID" value="NZ_JAIVFL010000001.1"/>
</dbReference>
<keyword evidence="5" id="KW-1185">Reference proteome</keyword>
<dbReference type="Pfam" id="PF13490">
    <property type="entry name" value="zf-HC2"/>
    <property type="match status" value="1"/>
</dbReference>
<evidence type="ECO:0000256" key="1">
    <source>
        <dbReference type="ARBA" id="ARBA00023015"/>
    </source>
</evidence>
<name>A0ABS9YVX1_9MYCO</name>
<evidence type="ECO:0000256" key="2">
    <source>
        <dbReference type="ARBA" id="ARBA00023163"/>
    </source>
</evidence>
<protein>
    <submittedName>
        <fullName evidence="4">Zf-HC2 domain-containing protein</fullName>
    </submittedName>
</protein>
<dbReference type="EMBL" id="JAIVFL010000001">
    <property type="protein sequence ID" value="MCI4674959.1"/>
    <property type="molecule type" value="Genomic_DNA"/>
</dbReference>
<keyword evidence="1" id="KW-0805">Transcription regulation</keyword>
<comment type="caution">
    <text evidence="4">The sequence shown here is derived from an EMBL/GenBank/DDBJ whole genome shotgun (WGS) entry which is preliminary data.</text>
</comment>
<accession>A0ABS9YVX1</accession>
<dbReference type="InterPro" id="IPR027383">
    <property type="entry name" value="Znf_put"/>
</dbReference>
<gene>
    <name evidence="4" type="ORF">K9U37_08625</name>
</gene>
<dbReference type="Proteomes" id="UP001139068">
    <property type="component" value="Unassembled WGS sequence"/>
</dbReference>
<feature type="domain" description="Putative zinc-finger" evidence="3">
    <location>
        <begin position="9"/>
        <end position="43"/>
    </location>
</feature>
<reference evidence="4" key="1">
    <citation type="journal article" date="2022" name="ISME J.">
        <title>Identification of active gaseous-alkane degraders at natural gas seeps.</title>
        <authorList>
            <person name="Farhan Ul Haque M."/>
            <person name="Hernandez M."/>
            <person name="Crombie A.T."/>
            <person name="Murrell J.C."/>
        </authorList>
    </citation>
    <scope>NUCLEOTIDE SEQUENCE</scope>
    <source>
        <strain evidence="4">ANDR5</strain>
    </source>
</reference>
<sequence length="80" mass="9283">MTKRQTMTCSHLVELLSDYHSGALDTKTAARVRWHLLMCRGCRGYLAQLRSTVATVGRIRGDELDPMFRDRLLAAFRDWR</sequence>
<evidence type="ECO:0000313" key="5">
    <source>
        <dbReference type="Proteomes" id="UP001139068"/>
    </source>
</evidence>
<proteinExistence type="predicted"/>